<evidence type="ECO:0000313" key="1">
    <source>
        <dbReference type="EMBL" id="KAH6945039.1"/>
    </source>
</evidence>
<name>A0ACB7TJM4_HYAAI</name>
<evidence type="ECO:0000313" key="2">
    <source>
        <dbReference type="Proteomes" id="UP000821845"/>
    </source>
</evidence>
<reference evidence="1" key="1">
    <citation type="submission" date="2020-05" db="EMBL/GenBank/DDBJ databases">
        <title>Large-scale comparative analyses of tick genomes elucidate their genetic diversity and vector capacities.</title>
        <authorList>
            <person name="Jia N."/>
            <person name="Wang J."/>
            <person name="Shi W."/>
            <person name="Du L."/>
            <person name="Sun Y."/>
            <person name="Zhan W."/>
            <person name="Jiang J."/>
            <person name="Wang Q."/>
            <person name="Zhang B."/>
            <person name="Ji P."/>
            <person name="Sakyi L.B."/>
            <person name="Cui X."/>
            <person name="Yuan T."/>
            <person name="Jiang B."/>
            <person name="Yang W."/>
            <person name="Lam T.T.-Y."/>
            <person name="Chang Q."/>
            <person name="Ding S."/>
            <person name="Wang X."/>
            <person name="Zhu J."/>
            <person name="Ruan X."/>
            <person name="Zhao L."/>
            <person name="Wei J."/>
            <person name="Que T."/>
            <person name="Du C."/>
            <person name="Cheng J."/>
            <person name="Dai P."/>
            <person name="Han X."/>
            <person name="Huang E."/>
            <person name="Gao Y."/>
            <person name="Liu J."/>
            <person name="Shao H."/>
            <person name="Ye R."/>
            <person name="Li L."/>
            <person name="Wei W."/>
            <person name="Wang X."/>
            <person name="Wang C."/>
            <person name="Yang T."/>
            <person name="Huo Q."/>
            <person name="Li W."/>
            <person name="Guo W."/>
            <person name="Chen H."/>
            <person name="Zhou L."/>
            <person name="Ni X."/>
            <person name="Tian J."/>
            <person name="Zhou Y."/>
            <person name="Sheng Y."/>
            <person name="Liu T."/>
            <person name="Pan Y."/>
            <person name="Xia L."/>
            <person name="Li J."/>
            <person name="Zhao F."/>
            <person name="Cao W."/>
        </authorList>
    </citation>
    <scope>NUCLEOTIDE SEQUENCE</scope>
    <source>
        <strain evidence="1">Hyas-2018</strain>
    </source>
</reference>
<keyword evidence="2" id="KW-1185">Reference proteome</keyword>
<proteinExistence type="predicted"/>
<protein>
    <submittedName>
        <fullName evidence="1">Uncharacterized protein</fullName>
    </submittedName>
</protein>
<dbReference type="Proteomes" id="UP000821845">
    <property type="component" value="Chromosome 1"/>
</dbReference>
<dbReference type="EMBL" id="CM023481">
    <property type="protein sequence ID" value="KAH6945039.1"/>
    <property type="molecule type" value="Genomic_DNA"/>
</dbReference>
<organism evidence="1 2">
    <name type="scientific">Hyalomma asiaticum</name>
    <name type="common">Tick</name>
    <dbReference type="NCBI Taxonomy" id="266040"/>
    <lineage>
        <taxon>Eukaryota</taxon>
        <taxon>Metazoa</taxon>
        <taxon>Ecdysozoa</taxon>
        <taxon>Arthropoda</taxon>
        <taxon>Chelicerata</taxon>
        <taxon>Arachnida</taxon>
        <taxon>Acari</taxon>
        <taxon>Parasitiformes</taxon>
        <taxon>Ixodida</taxon>
        <taxon>Ixodoidea</taxon>
        <taxon>Ixodidae</taxon>
        <taxon>Hyalomminae</taxon>
        <taxon>Hyalomma</taxon>
    </lineage>
</organism>
<gene>
    <name evidence="1" type="ORF">HPB50_006960</name>
</gene>
<comment type="caution">
    <text evidence="1">The sequence shown here is derived from an EMBL/GenBank/DDBJ whole genome shotgun (WGS) entry which is preliminary data.</text>
</comment>
<sequence>MEVTPASLAAESKNMESPIICHGSPTTPTTETQCGSGAVKSSLKSNFPDARRRVVGLSVRWIDQQPGALPLEYLVLERELQDKRLNQHATRQVSTGFLLNCPKVRTSLILTMIVLMGLVAVMVYAGQQSYREYIGRSGRSSSRLCQSHDCLRLSALLAGAMNSTADPCDNFYEYVCGKWDRSHSYTLTQGLHDSIVDLTAKRVRKVRVPEIHQSAYEKAARYFTACEDVVAASENHVNSVQKVLQKGGITLSSAGNRSDLLDAIFYMSQVVRVPVLLAPSYDADSSSIFMDNTMPMFNALEHHRQGKKKTAIEKFYRALYYSFHPVDSIRPGREFYRLGRQQKDLFLSLNESTKDAVKTVTTTSTIHRSTMLLSKRQWEAVFRKYWKIARYNTVRITVNKKYVRAVSKMYKNIGAPKFMHLYAWLCAQALFSFSSKRIISSFHDSSRPHFQHRTHCFHQTDYFMHYALQEDFSRYVVYHRIRDDVTRITSHVLNATKSAVAHMPSLYGNCSATKKQSVDLQDVFKKYKSSYVEDAYAMLPDMTDDPLTNWIRMSEATRAVLREGAPAEKLLFGQDARVRKSPLEPMHLELPWYALEVPYAVKIAGIGSRVADSIFLKLLSDGENCGRLQNAGEEIWECLVAQQPRSEELSNSREAIVVSLLSSSILWKVFSDSRTGPSTRLVHDWSLDERQLFFVVECLRLCGESDGEAKCNVPTQHNALFASAFSCPLGSAMRPDVRCAF</sequence>
<accession>A0ACB7TJM4</accession>